<name>A0AAW1TTI3_9CUCU</name>
<dbReference type="Proteomes" id="UP001431783">
    <property type="component" value="Unassembled WGS sequence"/>
</dbReference>
<evidence type="ECO:0000313" key="3">
    <source>
        <dbReference type="Proteomes" id="UP001431783"/>
    </source>
</evidence>
<sequence>MFEKLMHKFAEQEEQRQQEKLEKQKTSAGERTTARAGLTKTPAGETGEGKTSVGEQDEQKRREQDEQKRREQDEQKRREQDEQKHQQERIELYNDLNSA</sequence>
<gene>
    <name evidence="2" type="ORF">WA026_014122</name>
</gene>
<feature type="compositionally biased region" description="Basic and acidic residues" evidence="1">
    <location>
        <begin position="57"/>
        <end position="92"/>
    </location>
</feature>
<accession>A0AAW1TTI3</accession>
<proteinExistence type="predicted"/>
<organism evidence="2 3">
    <name type="scientific">Henosepilachna vigintioctopunctata</name>
    <dbReference type="NCBI Taxonomy" id="420089"/>
    <lineage>
        <taxon>Eukaryota</taxon>
        <taxon>Metazoa</taxon>
        <taxon>Ecdysozoa</taxon>
        <taxon>Arthropoda</taxon>
        <taxon>Hexapoda</taxon>
        <taxon>Insecta</taxon>
        <taxon>Pterygota</taxon>
        <taxon>Neoptera</taxon>
        <taxon>Endopterygota</taxon>
        <taxon>Coleoptera</taxon>
        <taxon>Polyphaga</taxon>
        <taxon>Cucujiformia</taxon>
        <taxon>Coccinelloidea</taxon>
        <taxon>Coccinellidae</taxon>
        <taxon>Epilachninae</taxon>
        <taxon>Epilachnini</taxon>
        <taxon>Henosepilachna</taxon>
    </lineage>
</organism>
<dbReference type="AlphaFoldDB" id="A0AAW1TTI3"/>
<evidence type="ECO:0000313" key="2">
    <source>
        <dbReference type="EMBL" id="KAK9871674.1"/>
    </source>
</evidence>
<keyword evidence="3" id="KW-1185">Reference proteome</keyword>
<dbReference type="EMBL" id="JARQZJ010000007">
    <property type="protein sequence ID" value="KAK9871674.1"/>
    <property type="molecule type" value="Genomic_DNA"/>
</dbReference>
<reference evidence="2 3" key="1">
    <citation type="submission" date="2023-03" db="EMBL/GenBank/DDBJ databases">
        <title>Genome insight into feeding habits of ladybird beetles.</title>
        <authorList>
            <person name="Li H.-S."/>
            <person name="Huang Y.-H."/>
            <person name="Pang H."/>
        </authorList>
    </citation>
    <scope>NUCLEOTIDE SEQUENCE [LARGE SCALE GENOMIC DNA]</scope>
    <source>
        <strain evidence="2">SYSU_2023b</strain>
        <tissue evidence="2">Whole body</tissue>
    </source>
</reference>
<feature type="compositionally biased region" description="Basic and acidic residues" evidence="1">
    <location>
        <begin position="1"/>
        <end position="25"/>
    </location>
</feature>
<feature type="region of interest" description="Disordered" evidence="1">
    <location>
        <begin position="1"/>
        <end position="99"/>
    </location>
</feature>
<comment type="caution">
    <text evidence="2">The sequence shown here is derived from an EMBL/GenBank/DDBJ whole genome shotgun (WGS) entry which is preliminary data.</text>
</comment>
<protein>
    <submittedName>
        <fullName evidence="2">Uncharacterized protein</fullName>
    </submittedName>
</protein>
<evidence type="ECO:0000256" key="1">
    <source>
        <dbReference type="SAM" id="MobiDB-lite"/>
    </source>
</evidence>